<organism evidence="1 2">
    <name type="scientific">Camelus ferus</name>
    <name type="common">Wild bactrian camel</name>
    <name type="synonym">Camelus bactrianus ferus</name>
    <dbReference type="NCBI Taxonomy" id="419612"/>
    <lineage>
        <taxon>Eukaryota</taxon>
        <taxon>Metazoa</taxon>
        <taxon>Chordata</taxon>
        <taxon>Craniata</taxon>
        <taxon>Vertebrata</taxon>
        <taxon>Euteleostomi</taxon>
        <taxon>Mammalia</taxon>
        <taxon>Eutheria</taxon>
        <taxon>Laurasiatheria</taxon>
        <taxon>Artiodactyla</taxon>
        <taxon>Tylopoda</taxon>
        <taxon>Camelidae</taxon>
        <taxon>Camelus</taxon>
    </lineage>
</organism>
<reference evidence="2" key="1">
    <citation type="submission" date="2025-08" db="UniProtKB">
        <authorList>
            <consortium name="RefSeq"/>
        </authorList>
    </citation>
    <scope>IDENTIFICATION</scope>
    <source>
        <tissue evidence="2">Ear skin</tissue>
    </source>
</reference>
<name>A0A8B8SUW5_CAMFR</name>
<dbReference type="PANTHER" id="PTHR12484:SF2">
    <property type="entry name" value="A-KINASE ANCHOR PROTEIN 17A"/>
    <property type="match status" value="1"/>
</dbReference>
<dbReference type="InterPro" id="IPR056852">
    <property type="entry name" value="AK17A/B"/>
</dbReference>
<protein>
    <submittedName>
        <fullName evidence="2">A-kinase anchor protein 17A-like</fullName>
    </submittedName>
</protein>
<proteinExistence type="predicted"/>
<dbReference type="GO" id="GO:0051018">
    <property type="term" value="F:protein kinase A binding"/>
    <property type="evidence" value="ECO:0007669"/>
    <property type="project" value="TreeGrafter"/>
</dbReference>
<gene>
    <name evidence="2" type="primary">LOC116663160</name>
</gene>
<dbReference type="GeneID" id="116663160"/>
<dbReference type="GO" id="GO:0016607">
    <property type="term" value="C:nuclear speck"/>
    <property type="evidence" value="ECO:0007669"/>
    <property type="project" value="TreeGrafter"/>
</dbReference>
<accession>A0A8B8SUW5</accession>
<sequence>MKVTISEALPQLKQPQKSISNWEATKRPKGMAHTHQFSIRQIAKSIMDSSAVEARWRTTVVKAFPACLQGKTSQLSDILKVCAAEFKIDFPACHAGDSFSCGGRM</sequence>
<dbReference type="PANTHER" id="PTHR12484">
    <property type="entry name" value="B-LYMPHOCYTE ANTIGEN-RELATED"/>
    <property type="match status" value="1"/>
</dbReference>
<dbReference type="RefSeq" id="XP_032333760.1">
    <property type="nucleotide sequence ID" value="XM_032477869.1"/>
</dbReference>
<dbReference type="GO" id="GO:0003723">
    <property type="term" value="F:RNA binding"/>
    <property type="evidence" value="ECO:0007669"/>
    <property type="project" value="TreeGrafter"/>
</dbReference>
<dbReference type="GO" id="GO:0005829">
    <property type="term" value="C:cytosol"/>
    <property type="evidence" value="ECO:0007669"/>
    <property type="project" value="TreeGrafter"/>
</dbReference>
<dbReference type="GO" id="GO:0043484">
    <property type="term" value="P:regulation of RNA splicing"/>
    <property type="evidence" value="ECO:0007669"/>
    <property type="project" value="TreeGrafter"/>
</dbReference>
<dbReference type="Proteomes" id="UP000694856">
    <property type="component" value="Chromosome 4"/>
</dbReference>
<evidence type="ECO:0000313" key="1">
    <source>
        <dbReference type="Proteomes" id="UP000694856"/>
    </source>
</evidence>
<dbReference type="AlphaFoldDB" id="A0A8B8SUW5"/>
<evidence type="ECO:0000313" key="2">
    <source>
        <dbReference type="RefSeq" id="XP_032333760.1"/>
    </source>
</evidence>
<keyword evidence="1" id="KW-1185">Reference proteome</keyword>
<dbReference type="KEGG" id="cfr:116663160"/>